<evidence type="ECO:0000313" key="1">
    <source>
        <dbReference type="EMBL" id="KAJ3804264.1"/>
    </source>
</evidence>
<reference evidence="1" key="1">
    <citation type="submission" date="2022-09" db="EMBL/GenBank/DDBJ databases">
        <title>A Global Phylogenomic Analysis of the Shiitake Genus Lentinula.</title>
        <authorList>
            <consortium name="DOE Joint Genome Institute"/>
            <person name="Sierra-Patev S."/>
            <person name="Min B."/>
            <person name="Naranjo-Ortiz M."/>
            <person name="Looney B."/>
            <person name="Konkel Z."/>
            <person name="Slot J.C."/>
            <person name="Sakamoto Y."/>
            <person name="Steenwyk J.L."/>
            <person name="Rokas A."/>
            <person name="Carro J."/>
            <person name="Camarero S."/>
            <person name="Ferreira P."/>
            <person name="Molpeceres G."/>
            <person name="Ruiz-Duenas F.J."/>
            <person name="Serrano A."/>
            <person name="Henrissat B."/>
            <person name="Drula E."/>
            <person name="Hughes K.W."/>
            <person name="Mata J.L."/>
            <person name="Ishikawa N.K."/>
            <person name="Vargas-Isla R."/>
            <person name="Ushijima S."/>
            <person name="Smith C.A."/>
            <person name="Ahrendt S."/>
            <person name="Andreopoulos W."/>
            <person name="He G."/>
            <person name="Labutti K."/>
            <person name="Lipzen A."/>
            <person name="Ng V."/>
            <person name="Riley R."/>
            <person name="Sandor L."/>
            <person name="Barry K."/>
            <person name="Martinez A.T."/>
            <person name="Xiao Y."/>
            <person name="Gibbons J.G."/>
            <person name="Terashima K."/>
            <person name="Grigoriev I.V."/>
            <person name="Hibbett D.S."/>
        </authorList>
    </citation>
    <scope>NUCLEOTIDE SEQUENCE</scope>
    <source>
        <strain evidence="1">TMI1499</strain>
    </source>
</reference>
<dbReference type="EMBL" id="MU796140">
    <property type="protein sequence ID" value="KAJ3804264.1"/>
    <property type="molecule type" value="Genomic_DNA"/>
</dbReference>
<protein>
    <submittedName>
        <fullName evidence="1">Glycosyltransferase family 15 protein</fullName>
    </submittedName>
</protein>
<proteinExistence type="predicted"/>
<sequence length="435" mass="50648">MASYSPLFSSSPARWKQLVLSKRITIASVLLLFSLLALCEVFLERGISTRILSSLSFNAKSSDQSPLSCSNPFDPSSFPHHTPRPTYMRKANATFLTLARNSDLAGVIHSMKQVEGRFNRDRHYPWVFLNDEPFTEEFIRCTSAVTSAKTHYGQIPREQWVQSDFIDEEKAAKARKALSKIRGVFYAGLFNRILCMIFGPAYLYQADLKIPPRYRNMCRFYSGFFYKQPLLQGFKYYWRVEPDINYRCEIEYDPFLYMEDNDKAYGFTISVPEQKETTPTLWDTSMEFFNQNPQYLHPNNAMRFASKDEGKTWTRCTYWTNFEIGDLDFFRGSEGYNRYFEHLEAAGGFYYERWGDAPMHGIAISLLLDRNRIHHFDDIAYEHTGWEQCPNPVSPAYERGRCDCDYGNSMDVKWKRYSCQADFDAALAVPRINAA</sequence>
<dbReference type="Proteomes" id="UP001163835">
    <property type="component" value="Unassembled WGS sequence"/>
</dbReference>
<keyword evidence="2" id="KW-1185">Reference proteome</keyword>
<organism evidence="1 2">
    <name type="scientific">Lentinula aff. lateritia</name>
    <dbReference type="NCBI Taxonomy" id="2804960"/>
    <lineage>
        <taxon>Eukaryota</taxon>
        <taxon>Fungi</taxon>
        <taxon>Dikarya</taxon>
        <taxon>Basidiomycota</taxon>
        <taxon>Agaricomycotina</taxon>
        <taxon>Agaricomycetes</taxon>
        <taxon>Agaricomycetidae</taxon>
        <taxon>Agaricales</taxon>
        <taxon>Marasmiineae</taxon>
        <taxon>Omphalotaceae</taxon>
        <taxon>Lentinula</taxon>
    </lineage>
</organism>
<accession>A0ACC1THL8</accession>
<name>A0ACC1THL8_9AGAR</name>
<gene>
    <name evidence="1" type="ORF">F5876DRAFT_83465</name>
</gene>
<evidence type="ECO:0000313" key="2">
    <source>
        <dbReference type="Proteomes" id="UP001163835"/>
    </source>
</evidence>
<comment type="caution">
    <text evidence="1">The sequence shown here is derived from an EMBL/GenBank/DDBJ whole genome shotgun (WGS) entry which is preliminary data.</text>
</comment>